<feature type="coiled-coil region" evidence="3">
    <location>
        <begin position="601"/>
        <end position="755"/>
    </location>
</feature>
<protein>
    <recommendedName>
        <fullName evidence="5">Kinesin motor domain-containing protein</fullName>
    </recommendedName>
</protein>
<dbReference type="InParanoid" id="G4Z3B1"/>
<dbReference type="STRING" id="1094619.G4Z3B1"/>
<organism evidence="6 7">
    <name type="scientific">Phytophthora sojae (strain P6497)</name>
    <name type="common">Soybean stem and root rot agent</name>
    <name type="synonym">Phytophthora megasperma f. sp. glycines</name>
    <dbReference type="NCBI Taxonomy" id="1094619"/>
    <lineage>
        <taxon>Eukaryota</taxon>
        <taxon>Sar</taxon>
        <taxon>Stramenopiles</taxon>
        <taxon>Oomycota</taxon>
        <taxon>Peronosporomycetes</taxon>
        <taxon>Peronosporales</taxon>
        <taxon>Peronosporaceae</taxon>
        <taxon>Phytophthora</taxon>
    </lineage>
</organism>
<dbReference type="InterPro" id="IPR001752">
    <property type="entry name" value="Kinesin_motor_dom"/>
</dbReference>
<dbReference type="Gene3D" id="3.40.850.10">
    <property type="entry name" value="Kinesin motor domain"/>
    <property type="match status" value="1"/>
</dbReference>
<dbReference type="EMBL" id="JH159153">
    <property type="protein sequence ID" value="EGZ21474.1"/>
    <property type="molecule type" value="Genomic_DNA"/>
</dbReference>
<evidence type="ECO:0000256" key="4">
    <source>
        <dbReference type="SAM" id="MobiDB-lite"/>
    </source>
</evidence>
<evidence type="ECO:0000256" key="2">
    <source>
        <dbReference type="ARBA" id="ARBA00023175"/>
    </source>
</evidence>
<dbReference type="GO" id="GO:0005524">
    <property type="term" value="F:ATP binding"/>
    <property type="evidence" value="ECO:0007669"/>
    <property type="project" value="InterPro"/>
</dbReference>
<evidence type="ECO:0000256" key="1">
    <source>
        <dbReference type="ARBA" id="ARBA00023054"/>
    </source>
</evidence>
<dbReference type="GeneID" id="20643631"/>
<feature type="region of interest" description="Disordered" evidence="4">
    <location>
        <begin position="350"/>
        <end position="382"/>
    </location>
</feature>
<dbReference type="AlphaFoldDB" id="G4Z3B1"/>
<reference evidence="6 7" key="1">
    <citation type="journal article" date="2006" name="Science">
        <title>Phytophthora genome sequences uncover evolutionary origins and mechanisms of pathogenesis.</title>
        <authorList>
            <person name="Tyler B.M."/>
            <person name="Tripathy S."/>
            <person name="Zhang X."/>
            <person name="Dehal P."/>
            <person name="Jiang R.H."/>
            <person name="Aerts A."/>
            <person name="Arredondo F.D."/>
            <person name="Baxter L."/>
            <person name="Bensasson D."/>
            <person name="Beynon J.L."/>
            <person name="Chapman J."/>
            <person name="Damasceno C.M."/>
            <person name="Dorrance A.E."/>
            <person name="Dou D."/>
            <person name="Dickerman A.W."/>
            <person name="Dubchak I.L."/>
            <person name="Garbelotto M."/>
            <person name="Gijzen M."/>
            <person name="Gordon S.G."/>
            <person name="Govers F."/>
            <person name="Grunwald N.J."/>
            <person name="Huang W."/>
            <person name="Ivors K.L."/>
            <person name="Jones R.W."/>
            <person name="Kamoun S."/>
            <person name="Krampis K."/>
            <person name="Lamour K.H."/>
            <person name="Lee M.K."/>
            <person name="McDonald W.H."/>
            <person name="Medina M."/>
            <person name="Meijer H.J."/>
            <person name="Nordberg E.K."/>
            <person name="Maclean D.J."/>
            <person name="Ospina-Giraldo M.D."/>
            <person name="Morris P.F."/>
            <person name="Phuntumart V."/>
            <person name="Putnam N.H."/>
            <person name="Rash S."/>
            <person name="Rose J.K."/>
            <person name="Sakihama Y."/>
            <person name="Salamov A.A."/>
            <person name="Savidor A."/>
            <person name="Scheuring C.F."/>
            <person name="Smith B.M."/>
            <person name="Sobral B.W."/>
            <person name="Terry A."/>
            <person name="Torto-Alalibo T.A."/>
            <person name="Win J."/>
            <person name="Xu Z."/>
            <person name="Zhang H."/>
            <person name="Grigoriev I.V."/>
            <person name="Rokhsar D.S."/>
            <person name="Boore J.L."/>
        </authorList>
    </citation>
    <scope>NUCLEOTIDE SEQUENCE [LARGE SCALE GENOMIC DNA]</scope>
    <source>
        <strain evidence="6 7">P6497</strain>
    </source>
</reference>
<keyword evidence="7" id="KW-1185">Reference proteome</keyword>
<dbReference type="InterPro" id="IPR027417">
    <property type="entry name" value="P-loop_NTPase"/>
</dbReference>
<dbReference type="RefSeq" id="XP_009524191.1">
    <property type="nucleotide sequence ID" value="XM_009525896.1"/>
</dbReference>
<dbReference type="SMR" id="G4Z3B1"/>
<feature type="compositionally biased region" description="Low complexity" evidence="4">
    <location>
        <begin position="972"/>
        <end position="982"/>
    </location>
</feature>
<feature type="compositionally biased region" description="Low complexity" evidence="4">
    <location>
        <begin position="363"/>
        <end position="372"/>
    </location>
</feature>
<feature type="region of interest" description="Disordered" evidence="4">
    <location>
        <begin position="910"/>
        <end position="988"/>
    </location>
</feature>
<feature type="compositionally biased region" description="Polar residues" evidence="4">
    <location>
        <begin position="373"/>
        <end position="382"/>
    </location>
</feature>
<dbReference type="GO" id="GO:0008017">
    <property type="term" value="F:microtubule binding"/>
    <property type="evidence" value="ECO:0007669"/>
    <property type="project" value="InterPro"/>
</dbReference>
<sequence>MERAHVIVRLRGESSPSSAAGICRTSASTVRLEHSEMSPGVASISFEQVFDVQVSNAHVFQTSLTPAVDAAVDGKATTLIATGAASAGKSFACHGDQQEPRSGQADPGQITLAIGRVFSELERKSSAGWKCNVLLSCWGVDTSKNEALTDLLAPGTSFLTQDVEKLLVERSTVVTTTDEAVRLYSKALERVNEMEKQDFVLALHVETLAPSGEARRGRLLVVDIQGGSIIEPRGEEVNQVEKKERAGYFLDAQFPVNETLSAGFGVFVGGTSATYLLVAIQTPAQFQQQAIQSLLYACKAKEIKYCSRVNYLSAFADKKNTHQHVASGKRAAVEAENQAPGCREDFVAPGAPDSVVSTDREAPLLSPSLSPSTSCESQEQLRQSDISRRVRKAYDLAKAATTSPTKMNAGIECTSSQGDTAIHAVLDAMLKHLPCDTLQELTLQAKLEHICTAQIELERALAHETSIKDKCVDRISRLSQTMSCQVVEHEQQLQEALTAKHAAETQLQDLSIKFDCVGREVSRLQEEVQVLKAGQNLTAHSEDTQSTTPGFEHDRAMLHTLSARLEEAMIQAKDVITYKDGVIQSLEERLQLASQRGADAVKLLAEERSRFEREKAQLLEEMQEKSSNQESEEVSRVQAKNMTLQQQKADLTVKVAQLTLEMETARSQWTQEAHDREARAEHRCAEQVAKAEQQLEQATSAMQQQMAQFRSELDMKIVRQRVAAQVACKAGELKCEQLERDLQRVKLKLVKQKIKLEKKARVLVANAHQQHEEPLAVLQRETEDLSTRMETIVQREQAALRRAYKSEEIVENLRTEVEQLKASAVKLERERKALRNLCNELETNKKSLQNEHEHRIREVEVSIAKRIMTAEARVHEERDRQIQRLLEEHRAEVNRLKALVSAAEQEKAAIQMTRQQSTSSVLSRASSSEDGSLSSDSSRQQSIQDLDALIDSKERRYRRGEKRRTAGSLARSPSSSPPTKSSSLKRELVRKKDEIAELSVRQKQLLAALAIANEQETLAKRQIQETETQRQQELSRYEELLQQLNTVKQENWNLSLALHVTETNQQQQQRRPARSSPIY</sequence>
<dbReference type="Proteomes" id="UP000002640">
    <property type="component" value="Unassembled WGS sequence"/>
</dbReference>
<gene>
    <name evidence="6" type="ORF">PHYSODRAFT_313647</name>
</gene>
<feature type="domain" description="Kinesin motor" evidence="5">
    <location>
        <begin position="1"/>
        <end position="311"/>
    </location>
</feature>
<dbReference type="GO" id="GO:0003777">
    <property type="term" value="F:microtubule motor activity"/>
    <property type="evidence" value="ECO:0007669"/>
    <property type="project" value="InterPro"/>
</dbReference>
<dbReference type="Pfam" id="PF00225">
    <property type="entry name" value="Kinesin"/>
    <property type="match status" value="1"/>
</dbReference>
<evidence type="ECO:0000313" key="7">
    <source>
        <dbReference type="Proteomes" id="UP000002640"/>
    </source>
</evidence>
<evidence type="ECO:0000256" key="3">
    <source>
        <dbReference type="SAM" id="Coils"/>
    </source>
</evidence>
<dbReference type="PANTHER" id="PTHR47968:SF75">
    <property type="entry name" value="CENTROMERE-ASSOCIATED PROTEIN E"/>
    <property type="match status" value="1"/>
</dbReference>
<keyword evidence="2" id="KW-0505">Motor protein</keyword>
<proteinExistence type="predicted"/>
<dbReference type="SUPFAM" id="SSF52540">
    <property type="entry name" value="P-loop containing nucleoside triphosphate hydrolases"/>
    <property type="match status" value="1"/>
</dbReference>
<dbReference type="KEGG" id="psoj:PHYSODRAFT_313647"/>
<dbReference type="SMART" id="SM00129">
    <property type="entry name" value="KISc"/>
    <property type="match status" value="1"/>
</dbReference>
<keyword evidence="1 3" id="KW-0175">Coiled coil</keyword>
<evidence type="ECO:0000313" key="6">
    <source>
        <dbReference type="EMBL" id="EGZ21474.1"/>
    </source>
</evidence>
<dbReference type="InterPro" id="IPR036961">
    <property type="entry name" value="Kinesin_motor_dom_sf"/>
</dbReference>
<feature type="coiled-coil region" evidence="3">
    <location>
        <begin position="486"/>
        <end position="513"/>
    </location>
</feature>
<dbReference type="InterPro" id="IPR027640">
    <property type="entry name" value="Kinesin-like_fam"/>
</dbReference>
<accession>G4Z3B1</accession>
<feature type="compositionally biased region" description="Low complexity" evidence="4">
    <location>
        <begin position="917"/>
        <end position="947"/>
    </location>
</feature>
<dbReference type="GO" id="GO:0007018">
    <property type="term" value="P:microtubule-based movement"/>
    <property type="evidence" value="ECO:0007669"/>
    <property type="project" value="InterPro"/>
</dbReference>
<dbReference type="OMA" id="NQAPGCR"/>
<dbReference type="PANTHER" id="PTHR47968">
    <property type="entry name" value="CENTROMERE PROTEIN E"/>
    <property type="match status" value="1"/>
</dbReference>
<evidence type="ECO:0000259" key="5">
    <source>
        <dbReference type="SMART" id="SM00129"/>
    </source>
</evidence>
<name>G4Z3B1_PHYSP</name>